<reference evidence="1 2" key="1">
    <citation type="journal article" date="2018" name="Arch. Microbiol.">
        <title>New insights into the metabolic potential of the phototrophic purple bacterium Rhodopila globiformis DSM 161(T) from its draft genome sequence and evidence for a vanadium-dependent nitrogenase.</title>
        <authorList>
            <person name="Imhoff J.F."/>
            <person name="Rahn T."/>
            <person name="Kunzel S."/>
            <person name="Neulinger S.C."/>
        </authorList>
    </citation>
    <scope>NUCLEOTIDE SEQUENCE [LARGE SCALE GENOMIC DNA]</scope>
    <source>
        <strain evidence="1 2">DSM 161</strain>
    </source>
</reference>
<dbReference type="EMBL" id="NHRY01000189">
    <property type="protein sequence ID" value="PPQ31537.1"/>
    <property type="molecule type" value="Genomic_DNA"/>
</dbReference>
<gene>
    <name evidence="1" type="ORF">CCS01_17270</name>
</gene>
<proteinExistence type="predicted"/>
<organism evidence="1 2">
    <name type="scientific">Rhodopila globiformis</name>
    <name type="common">Rhodopseudomonas globiformis</name>
    <dbReference type="NCBI Taxonomy" id="1071"/>
    <lineage>
        <taxon>Bacteria</taxon>
        <taxon>Pseudomonadati</taxon>
        <taxon>Pseudomonadota</taxon>
        <taxon>Alphaproteobacteria</taxon>
        <taxon>Acetobacterales</taxon>
        <taxon>Acetobacteraceae</taxon>
        <taxon>Rhodopila</taxon>
    </lineage>
</organism>
<name>A0A2S6NAB5_RHOGL</name>
<keyword evidence="2" id="KW-1185">Reference proteome</keyword>
<dbReference type="Proteomes" id="UP000239724">
    <property type="component" value="Unassembled WGS sequence"/>
</dbReference>
<evidence type="ECO:0000313" key="1">
    <source>
        <dbReference type="EMBL" id="PPQ31537.1"/>
    </source>
</evidence>
<protein>
    <submittedName>
        <fullName evidence="1">Uncharacterized protein</fullName>
    </submittedName>
</protein>
<dbReference type="AlphaFoldDB" id="A0A2S6NAB5"/>
<sequence length="86" mass="9888">MPQEKFVGQYQVMTLNESFKSTRARCAAEMKATGRIFIPPTLILDRSLIQWIKRLEDVLTWRIFASPEHLKEIGPSLIADRRGVDA</sequence>
<comment type="caution">
    <text evidence="1">The sequence shown here is derived from an EMBL/GenBank/DDBJ whole genome shotgun (WGS) entry which is preliminary data.</text>
</comment>
<evidence type="ECO:0000313" key="2">
    <source>
        <dbReference type="Proteomes" id="UP000239724"/>
    </source>
</evidence>
<accession>A0A2S6NAB5</accession>